<dbReference type="InterPro" id="IPR007263">
    <property type="entry name" value="DCC1-like"/>
</dbReference>
<dbReference type="OrthoDB" id="9785438at2"/>
<gene>
    <name evidence="1" type="ORF">CJ263_18545</name>
</gene>
<dbReference type="InterPro" id="IPR052927">
    <property type="entry name" value="DCC_oxidoreductase"/>
</dbReference>
<accession>A0A223V9H8</accession>
<organism evidence="1 2">
    <name type="scientific">Maribacter cobaltidurans</name>
    <dbReference type="NCBI Taxonomy" id="1178778"/>
    <lineage>
        <taxon>Bacteria</taxon>
        <taxon>Pseudomonadati</taxon>
        <taxon>Bacteroidota</taxon>
        <taxon>Flavobacteriia</taxon>
        <taxon>Flavobacteriales</taxon>
        <taxon>Flavobacteriaceae</taxon>
        <taxon>Maribacter</taxon>
    </lineage>
</organism>
<dbReference type="EMBL" id="CP022957">
    <property type="protein sequence ID" value="ASV32054.1"/>
    <property type="molecule type" value="Genomic_DNA"/>
</dbReference>
<dbReference type="Pfam" id="PF04134">
    <property type="entry name" value="DCC1-like"/>
    <property type="match status" value="1"/>
</dbReference>
<dbReference type="PANTHER" id="PTHR33639">
    <property type="entry name" value="THIOL-DISULFIDE OXIDOREDUCTASE DCC"/>
    <property type="match status" value="1"/>
</dbReference>
<dbReference type="KEGG" id="marb:CJ263_18545"/>
<protein>
    <submittedName>
        <fullName evidence="1">Thiol-disulfide oxidoreductase</fullName>
    </submittedName>
</protein>
<dbReference type="Proteomes" id="UP000215244">
    <property type="component" value="Chromosome"/>
</dbReference>
<keyword evidence="2" id="KW-1185">Reference proteome</keyword>
<dbReference type="GO" id="GO:0015035">
    <property type="term" value="F:protein-disulfide reductase activity"/>
    <property type="evidence" value="ECO:0007669"/>
    <property type="project" value="InterPro"/>
</dbReference>
<evidence type="ECO:0000313" key="2">
    <source>
        <dbReference type="Proteomes" id="UP000215244"/>
    </source>
</evidence>
<name>A0A223V9H8_9FLAO</name>
<dbReference type="PANTHER" id="PTHR33639:SF2">
    <property type="entry name" value="DUF393 DOMAIN-CONTAINING PROTEIN"/>
    <property type="match status" value="1"/>
</dbReference>
<evidence type="ECO:0000313" key="1">
    <source>
        <dbReference type="EMBL" id="ASV32054.1"/>
    </source>
</evidence>
<dbReference type="AlphaFoldDB" id="A0A223V9H8"/>
<proteinExistence type="predicted"/>
<reference evidence="1 2" key="1">
    <citation type="submission" date="2017-08" db="EMBL/GenBank/DDBJ databases">
        <title>The complete genome sequence of Maribacter sp. B1, isolated from deep-sea sediment.</title>
        <authorList>
            <person name="Wu Y.-H."/>
            <person name="Cheng H."/>
            <person name="Xu X.-W."/>
        </authorList>
    </citation>
    <scope>NUCLEOTIDE SEQUENCE [LARGE SCALE GENOMIC DNA]</scope>
    <source>
        <strain evidence="1 2">B1</strain>
    </source>
</reference>
<sequence>MSYLYSVKEQKKIILFDGVCNVCNGFVQFVIKRDKDDLFRYASLQSDIAQKLLSERKIDTRRIDSVVLIEPGVAYYIKSDAALEIGKGLKGYRTLSKMLGLIPSSLRNIVYDLIARNRYSWFGKKDECMIPTPEIKSKFL</sequence>